<proteinExistence type="inferred from homology"/>
<keyword evidence="5" id="KW-1185">Reference proteome</keyword>
<evidence type="ECO:0000313" key="5">
    <source>
        <dbReference type="Proteomes" id="UP000184268"/>
    </source>
</evidence>
<reference evidence="4 5" key="1">
    <citation type="submission" date="2016-11" db="EMBL/GenBank/DDBJ databases">
        <authorList>
            <person name="Jaros S."/>
            <person name="Januszkiewicz K."/>
            <person name="Wedrychowicz H."/>
        </authorList>
    </citation>
    <scope>NUCLEOTIDE SEQUENCE [LARGE SCALE GENOMIC DNA]</scope>
    <source>
        <strain evidence="4 5">DSM 16917</strain>
    </source>
</reference>
<dbReference type="Pfam" id="PF06005">
    <property type="entry name" value="ZapB"/>
    <property type="match status" value="1"/>
</dbReference>
<keyword evidence="3" id="KW-0963">Cytoplasm</keyword>
<dbReference type="InterPro" id="IPR009252">
    <property type="entry name" value="Cell_div_ZapB"/>
</dbReference>
<comment type="function">
    <text evidence="3">Non-essential, abundant cell division factor that is required for proper Z-ring formation. It is recruited early to the divisome by direct interaction with FtsZ, stimulating Z-ring assembly and thereby promoting cell division earlier in the cell cycle. Its recruitment to the Z-ring requires functional FtsA or ZipA.</text>
</comment>
<sequence length="74" mass="8548">MSLELLEKLESRVHNALETMELMQLELEEEKLLSAELAQERDNLHRENQELKQQLSAWHAKVEGLLGKLPDQAA</sequence>
<comment type="subunit">
    <text evidence="3">Homodimer. The ends of the coiled-coil dimer bind to each other, forming polymers. Interacts with FtsZ.</text>
</comment>
<dbReference type="OrthoDB" id="6554593at2"/>
<evidence type="ECO:0000256" key="2">
    <source>
        <dbReference type="ARBA" id="ARBA00023210"/>
    </source>
</evidence>
<comment type="similarity">
    <text evidence="3">Belongs to the ZapB family.</text>
</comment>
<dbReference type="Proteomes" id="UP000184268">
    <property type="component" value="Unassembled WGS sequence"/>
</dbReference>
<dbReference type="RefSeq" id="WP_067659710.1">
    <property type="nucleotide sequence ID" value="NZ_FQXG01000006.1"/>
</dbReference>
<dbReference type="AlphaFoldDB" id="A0A1M5XSE9"/>
<dbReference type="HAMAP" id="MF_01196">
    <property type="entry name" value="ZapB"/>
    <property type="match status" value="1"/>
</dbReference>
<keyword evidence="1 3" id="KW-0175">Coiled coil</keyword>
<dbReference type="GO" id="GO:0000917">
    <property type="term" value="P:division septum assembly"/>
    <property type="evidence" value="ECO:0007669"/>
    <property type="project" value="UniProtKB-KW"/>
</dbReference>
<keyword evidence="3 4" id="KW-0132">Cell division</keyword>
<keyword evidence="3" id="KW-0131">Cell cycle</keyword>
<keyword evidence="2 3" id="KW-0717">Septation</keyword>
<protein>
    <recommendedName>
        <fullName evidence="3">Cell division protein ZapB</fullName>
    </recommendedName>
</protein>
<accession>A0A1M5XSE9</accession>
<comment type="subcellular location">
    <subcellularLocation>
        <location evidence="3">Cytoplasm</location>
    </subcellularLocation>
    <text evidence="3">Localizes to the septum at mid-cell, in a FtsZ-like pattern.</text>
</comment>
<gene>
    <name evidence="3" type="primary">zapB</name>
    <name evidence="4" type="ORF">SAMN02745129_3620</name>
</gene>
<evidence type="ECO:0000313" key="4">
    <source>
        <dbReference type="EMBL" id="SHI02193.1"/>
    </source>
</evidence>
<evidence type="ECO:0000256" key="3">
    <source>
        <dbReference type="HAMAP-Rule" id="MF_01196"/>
    </source>
</evidence>
<dbReference type="GO" id="GO:0005737">
    <property type="term" value="C:cytoplasm"/>
    <property type="evidence" value="ECO:0007669"/>
    <property type="project" value="UniProtKB-SubCell"/>
</dbReference>
<evidence type="ECO:0000256" key="1">
    <source>
        <dbReference type="ARBA" id="ARBA00023054"/>
    </source>
</evidence>
<dbReference type="STRING" id="299255.SAMN02745129_3620"/>
<dbReference type="GO" id="GO:0043093">
    <property type="term" value="P:FtsZ-dependent cytokinesis"/>
    <property type="evidence" value="ECO:0007669"/>
    <property type="project" value="UniProtKB-UniRule"/>
</dbReference>
<dbReference type="Gene3D" id="1.20.5.340">
    <property type="match status" value="1"/>
</dbReference>
<organism evidence="4 5">
    <name type="scientific">Ferrimonas marina</name>
    <dbReference type="NCBI Taxonomy" id="299255"/>
    <lineage>
        <taxon>Bacteria</taxon>
        <taxon>Pseudomonadati</taxon>
        <taxon>Pseudomonadota</taxon>
        <taxon>Gammaproteobacteria</taxon>
        <taxon>Alteromonadales</taxon>
        <taxon>Ferrimonadaceae</taxon>
        <taxon>Ferrimonas</taxon>
    </lineage>
</organism>
<dbReference type="EMBL" id="FQXG01000006">
    <property type="protein sequence ID" value="SHI02193.1"/>
    <property type="molecule type" value="Genomic_DNA"/>
</dbReference>
<feature type="coiled-coil region" evidence="3">
    <location>
        <begin position="6"/>
        <end position="61"/>
    </location>
</feature>
<name>A0A1M5XSE9_9GAMM</name>